<evidence type="ECO:0000313" key="8">
    <source>
        <dbReference type="EMBL" id="CUW04931.1"/>
    </source>
</evidence>
<evidence type="ECO:0000256" key="4">
    <source>
        <dbReference type="ARBA" id="ARBA00023186"/>
    </source>
</evidence>
<evidence type="ECO:0000313" key="10">
    <source>
        <dbReference type="Proteomes" id="UP000198868"/>
    </source>
</evidence>
<dbReference type="GO" id="GO:0005737">
    <property type="term" value="C:cytoplasm"/>
    <property type="evidence" value="ECO:0007669"/>
    <property type="project" value="TreeGrafter"/>
</dbReference>
<dbReference type="Pfam" id="PF17871">
    <property type="entry name" value="AAA_lid_9"/>
    <property type="match status" value="1"/>
</dbReference>
<dbReference type="GO" id="GO:0005524">
    <property type="term" value="F:ATP binding"/>
    <property type="evidence" value="ECO:0007669"/>
    <property type="project" value="UniProtKB-KW"/>
</dbReference>
<dbReference type="InterPro" id="IPR041546">
    <property type="entry name" value="ClpA/ClpB_AAA_lid"/>
</dbReference>
<keyword evidence="1" id="KW-0677">Repeat</keyword>
<name>A0AAN2QU90_9LACO</name>
<keyword evidence="3" id="KW-0067">ATP-binding</keyword>
<evidence type="ECO:0000259" key="6">
    <source>
        <dbReference type="SMART" id="SM00382"/>
    </source>
</evidence>
<evidence type="ECO:0000256" key="2">
    <source>
        <dbReference type="ARBA" id="ARBA00022741"/>
    </source>
</evidence>
<evidence type="ECO:0000313" key="9">
    <source>
        <dbReference type="EMBL" id="CUW05930.1"/>
    </source>
</evidence>
<keyword evidence="2" id="KW-0547">Nucleotide-binding</keyword>
<dbReference type="Gene3D" id="1.10.8.60">
    <property type="match status" value="1"/>
</dbReference>
<dbReference type="SMART" id="SM00382">
    <property type="entry name" value="AAA"/>
    <property type="match status" value="2"/>
</dbReference>
<dbReference type="InterPro" id="IPR019489">
    <property type="entry name" value="Clp_ATPase_C"/>
</dbReference>
<dbReference type="RefSeq" id="WP_060391588.1">
    <property type="nucleotide sequence ID" value="NZ_FBSX01000014.1"/>
</dbReference>
<dbReference type="InterPro" id="IPR050130">
    <property type="entry name" value="ClpA_ClpB"/>
</dbReference>
<dbReference type="SMART" id="SM01086">
    <property type="entry name" value="ClpB_D2-small"/>
    <property type="match status" value="1"/>
</dbReference>
<sequence length="633" mass="70304">MNAIIQHNSLTPYLDRYTTDISAKVMTDPDKYQAYQREGITRRMMVSLMKQIQNAPLLVGLPGVGKTAIVEDLARQLLNTNVAALKGKHLIQISLANLMKSSDSESFAHKFQAIINELIANKETVIAFIDEIHQIVGTGAETAGSSLDAGNIIKPALSRDDLQIIGATTTKEFHEYVARDGALMRRFDLIEVPELSYEQTKNVLAKVALQLNAGIVVPESVQDKIMALAQRYMTDRYFPEKAIMLLDGALSVAKLANKTVLDGTDVATIIHDDYHVPEYVINQTIDERLLNLLPQLKSQVIGQETALEKVAMKLTNREAGLADTSKPESFLFMGPTGVGKTETAKQLAGNLFGNNQNFIRFDMSEFKFAGTSLERFKDQLTTQVRHTPYAILLLDEIEKADPEVMDLLLQVLDDGRLSDEYGRVINFKDLIIIMTTNSGAKAVMNRDAKSESVKEDKKRQANFEEQLEIALQSDGYRPEFIARIGAIVVFDVLKMTDMVKIVALKLTRLNQKAQASGFNILFTTENVAKYIPSFELGFEYLNDQQEISSPIANYIADVGYKPSRGVRPIDDTIATYVSDPVAAAIIKQRQGVTQDFDTFIFRAIGNPPSLTSPYGEWQVVVSTVKEASSNETI</sequence>
<dbReference type="Pfam" id="PF00004">
    <property type="entry name" value="AAA"/>
    <property type="match status" value="1"/>
</dbReference>
<dbReference type="Pfam" id="PF07724">
    <property type="entry name" value="AAA_2"/>
    <property type="match status" value="1"/>
</dbReference>
<evidence type="ECO:0000313" key="11">
    <source>
        <dbReference type="Proteomes" id="UP000199047"/>
    </source>
</evidence>
<dbReference type="EMBL" id="FBTB01000007">
    <property type="protein sequence ID" value="CUW05930.1"/>
    <property type="molecule type" value="Genomic_DNA"/>
</dbReference>
<dbReference type="Gene3D" id="3.40.50.300">
    <property type="entry name" value="P-loop containing nucleotide triphosphate hydrolases"/>
    <property type="match status" value="2"/>
</dbReference>
<protein>
    <submittedName>
        <fullName evidence="8">ClpB protein</fullName>
    </submittedName>
</protein>
<evidence type="ECO:0000256" key="5">
    <source>
        <dbReference type="ARBA" id="ARBA00025613"/>
    </source>
</evidence>
<feature type="domain" description="AAA+ ATPase" evidence="6">
    <location>
        <begin position="52"/>
        <end position="198"/>
    </location>
</feature>
<accession>A0AAN2QU90</accession>
<dbReference type="EMBL" id="FBTU01000003">
    <property type="protein sequence ID" value="CUW04931.1"/>
    <property type="molecule type" value="Genomic_DNA"/>
</dbReference>
<keyword evidence="4" id="KW-0143">Chaperone</keyword>
<dbReference type="CDD" id="cd19499">
    <property type="entry name" value="RecA-like_ClpB_Hsp104-like"/>
    <property type="match status" value="1"/>
</dbReference>
<reference evidence="10 11" key="1">
    <citation type="submission" date="2015-12" db="EMBL/GenBank/DDBJ databases">
        <authorList>
            <person name="Andreevskaya M."/>
        </authorList>
    </citation>
    <scope>NUCLEOTIDE SEQUENCE [LARGE SCALE GENOMIC DNA]</scope>
    <source>
        <strain evidence="9 11">KSL4-2</strain>
        <strain evidence="8 10">PL111</strain>
    </source>
</reference>
<dbReference type="GO" id="GO:0016887">
    <property type="term" value="F:ATP hydrolysis activity"/>
    <property type="evidence" value="ECO:0007669"/>
    <property type="project" value="InterPro"/>
</dbReference>
<dbReference type="Pfam" id="PF10431">
    <property type="entry name" value="ClpB_D2-small"/>
    <property type="match status" value="1"/>
</dbReference>
<dbReference type="InterPro" id="IPR001270">
    <property type="entry name" value="ClpA/B"/>
</dbReference>
<dbReference type="SUPFAM" id="SSF52540">
    <property type="entry name" value="P-loop containing nucleoside triphosphate hydrolases"/>
    <property type="match status" value="2"/>
</dbReference>
<comment type="caution">
    <text evidence="8">The sequence shown here is derived from an EMBL/GenBank/DDBJ whole genome shotgun (WGS) entry which is preliminary data.</text>
</comment>
<gene>
    <name evidence="9" type="ORF">KSL4_0164</name>
    <name evidence="8" type="ORF">PL111_0701</name>
</gene>
<dbReference type="InterPro" id="IPR003959">
    <property type="entry name" value="ATPase_AAA_core"/>
</dbReference>
<keyword evidence="11" id="KW-1185">Reference proteome</keyword>
<evidence type="ECO:0000256" key="1">
    <source>
        <dbReference type="ARBA" id="ARBA00022737"/>
    </source>
</evidence>
<dbReference type="Proteomes" id="UP000198868">
    <property type="component" value="Unassembled WGS sequence"/>
</dbReference>
<dbReference type="InterPro" id="IPR003593">
    <property type="entry name" value="AAA+_ATPase"/>
</dbReference>
<dbReference type="PANTHER" id="PTHR11638">
    <property type="entry name" value="ATP-DEPENDENT CLP PROTEASE"/>
    <property type="match status" value="1"/>
</dbReference>
<organism evidence="8 10">
    <name type="scientific">Leuconostoc inhae</name>
    <dbReference type="NCBI Taxonomy" id="178001"/>
    <lineage>
        <taxon>Bacteria</taxon>
        <taxon>Bacillati</taxon>
        <taxon>Bacillota</taxon>
        <taxon>Bacilli</taxon>
        <taxon>Lactobacillales</taxon>
        <taxon>Lactobacillaceae</taxon>
        <taxon>Leuconostoc</taxon>
    </lineage>
</organism>
<dbReference type="PANTHER" id="PTHR11638:SF18">
    <property type="entry name" value="HEAT SHOCK PROTEIN 104"/>
    <property type="match status" value="1"/>
</dbReference>
<dbReference type="GO" id="GO:0034605">
    <property type="term" value="P:cellular response to heat"/>
    <property type="evidence" value="ECO:0007669"/>
    <property type="project" value="TreeGrafter"/>
</dbReference>
<feature type="domain" description="Clp ATPase C-terminal" evidence="7">
    <location>
        <begin position="493"/>
        <end position="601"/>
    </location>
</feature>
<dbReference type="AlphaFoldDB" id="A0AAN2QU90"/>
<dbReference type="InterPro" id="IPR027417">
    <property type="entry name" value="P-loop_NTPase"/>
</dbReference>
<comment type="function">
    <text evidence="5">Part of a stress-induced multi-chaperone system, it is involved in the recovery of the cell from heat-induced damage, in cooperation with DnaK, DnaJ and GrpE. Acts before DnaK, in the processing of protein aggregates. Protein binding stimulates the ATPase activity; ATP hydrolysis unfolds the denatured protein aggregates, which probably helps expose new hydrophobic binding sites on the surface of ClpB-bound aggregates, contributing to the solubilization and refolding of denatured protein aggregates by DnaK.</text>
</comment>
<proteinExistence type="predicted"/>
<evidence type="ECO:0000256" key="3">
    <source>
        <dbReference type="ARBA" id="ARBA00022840"/>
    </source>
</evidence>
<dbReference type="CDD" id="cd00009">
    <property type="entry name" value="AAA"/>
    <property type="match status" value="1"/>
</dbReference>
<feature type="domain" description="AAA+ ATPase" evidence="6">
    <location>
        <begin position="326"/>
        <end position="459"/>
    </location>
</feature>
<dbReference type="PRINTS" id="PR00300">
    <property type="entry name" value="CLPPROTEASEA"/>
</dbReference>
<evidence type="ECO:0000259" key="7">
    <source>
        <dbReference type="SMART" id="SM01086"/>
    </source>
</evidence>
<dbReference type="Proteomes" id="UP000199047">
    <property type="component" value="Unassembled WGS sequence"/>
</dbReference>